<dbReference type="Proteomes" id="UP000018948">
    <property type="component" value="Unassembled WGS sequence"/>
</dbReference>
<evidence type="ECO:0000313" key="2">
    <source>
        <dbReference type="Proteomes" id="UP000018948"/>
    </source>
</evidence>
<dbReference type="EMBL" id="ANIY01001667">
    <property type="protein sequence ID" value="ETP45790.1"/>
    <property type="molecule type" value="Genomic_DNA"/>
</dbReference>
<sequence>MPNFKANRSFTQKSAHSNNAVCTALNSQKSKAIDEANAHGISTEFAKKYSIHRATLYRWAKSQVEVKAARLTKTFAVDTRRGPSIKYPELEKRMGDRYKKQSVMVDASSHDCSLREETAQPWSTCGVLDSATGSPYVASLTEALSIPQI</sequence>
<comment type="caution">
    <text evidence="1">The sequence shown here is derived from an EMBL/GenBank/DDBJ whole genome shotgun (WGS) entry which is preliminary data.</text>
</comment>
<name>W2ZFF2_PHYNI</name>
<gene>
    <name evidence="1" type="ORF">F442_07867</name>
</gene>
<organism evidence="1 2">
    <name type="scientific">Phytophthora nicotianae P10297</name>
    <dbReference type="NCBI Taxonomy" id="1317064"/>
    <lineage>
        <taxon>Eukaryota</taxon>
        <taxon>Sar</taxon>
        <taxon>Stramenopiles</taxon>
        <taxon>Oomycota</taxon>
        <taxon>Peronosporomycetes</taxon>
        <taxon>Peronosporales</taxon>
        <taxon>Peronosporaceae</taxon>
        <taxon>Phytophthora</taxon>
    </lineage>
</organism>
<dbReference type="AlphaFoldDB" id="W2ZFF2"/>
<accession>W2ZFF2</accession>
<evidence type="ECO:0008006" key="3">
    <source>
        <dbReference type="Google" id="ProtNLM"/>
    </source>
</evidence>
<evidence type="ECO:0000313" key="1">
    <source>
        <dbReference type="EMBL" id="ETP45790.1"/>
    </source>
</evidence>
<proteinExistence type="predicted"/>
<protein>
    <recommendedName>
        <fullName evidence="3">HTH psq-type domain-containing protein</fullName>
    </recommendedName>
</protein>
<dbReference type="OrthoDB" id="118329at2759"/>
<reference evidence="1 2" key="1">
    <citation type="submission" date="2013-11" db="EMBL/GenBank/DDBJ databases">
        <title>The Genome Sequence of Phytophthora parasitica P10297.</title>
        <authorList>
            <consortium name="The Broad Institute Genomics Platform"/>
            <person name="Russ C."/>
            <person name="Tyler B."/>
            <person name="Panabieres F."/>
            <person name="Shan W."/>
            <person name="Tripathy S."/>
            <person name="Grunwald N."/>
            <person name="Machado M."/>
            <person name="Johnson C.S."/>
            <person name="Walker B."/>
            <person name="Young S.K."/>
            <person name="Zeng Q."/>
            <person name="Gargeya S."/>
            <person name="Fitzgerald M."/>
            <person name="Haas B."/>
            <person name="Abouelleil A."/>
            <person name="Allen A.W."/>
            <person name="Alvarado L."/>
            <person name="Arachchi H.M."/>
            <person name="Berlin A.M."/>
            <person name="Chapman S.B."/>
            <person name="Gainer-Dewar J."/>
            <person name="Goldberg J."/>
            <person name="Griggs A."/>
            <person name="Gujja S."/>
            <person name="Hansen M."/>
            <person name="Howarth C."/>
            <person name="Imamovic A."/>
            <person name="Ireland A."/>
            <person name="Larimer J."/>
            <person name="McCowan C."/>
            <person name="Murphy C."/>
            <person name="Pearson M."/>
            <person name="Poon T.W."/>
            <person name="Priest M."/>
            <person name="Roberts A."/>
            <person name="Saif S."/>
            <person name="Shea T."/>
            <person name="Sisk P."/>
            <person name="Sykes S."/>
            <person name="Wortman J."/>
            <person name="Nusbaum C."/>
            <person name="Birren B."/>
        </authorList>
    </citation>
    <scope>NUCLEOTIDE SEQUENCE [LARGE SCALE GENOMIC DNA]</scope>
    <source>
        <strain evidence="1 2">P10297</strain>
    </source>
</reference>